<keyword evidence="3" id="KW-1185">Reference proteome</keyword>
<gene>
    <name evidence="2" type="ORF">J5N97_003928</name>
</gene>
<feature type="region of interest" description="Disordered" evidence="1">
    <location>
        <begin position="1"/>
        <end position="75"/>
    </location>
</feature>
<protein>
    <submittedName>
        <fullName evidence="2">Uncharacterized protein</fullName>
    </submittedName>
</protein>
<name>A0A9D5D713_9LILI</name>
<dbReference type="EMBL" id="JAGGNH010000001">
    <property type="protein sequence ID" value="KAJ0985572.1"/>
    <property type="molecule type" value="Genomic_DNA"/>
</dbReference>
<evidence type="ECO:0000256" key="1">
    <source>
        <dbReference type="SAM" id="MobiDB-lite"/>
    </source>
</evidence>
<feature type="compositionally biased region" description="Polar residues" evidence="1">
    <location>
        <begin position="65"/>
        <end position="75"/>
    </location>
</feature>
<evidence type="ECO:0000313" key="3">
    <source>
        <dbReference type="Proteomes" id="UP001085076"/>
    </source>
</evidence>
<reference evidence="2" key="1">
    <citation type="submission" date="2021-03" db="EMBL/GenBank/DDBJ databases">
        <authorList>
            <person name="Li Z."/>
            <person name="Yang C."/>
        </authorList>
    </citation>
    <scope>NUCLEOTIDE SEQUENCE</scope>
    <source>
        <strain evidence="2">Dzin_1.0</strain>
        <tissue evidence="2">Leaf</tissue>
    </source>
</reference>
<dbReference type="Proteomes" id="UP001085076">
    <property type="component" value="Miscellaneous, Linkage group lg01"/>
</dbReference>
<comment type="caution">
    <text evidence="2">The sequence shown here is derived from an EMBL/GenBank/DDBJ whole genome shotgun (WGS) entry which is preliminary data.</text>
</comment>
<reference evidence="2" key="2">
    <citation type="journal article" date="2022" name="Hortic Res">
        <title>The genome of Dioscorea zingiberensis sheds light on the biosynthesis, origin and evolution of the medicinally important diosgenin saponins.</title>
        <authorList>
            <person name="Li Y."/>
            <person name="Tan C."/>
            <person name="Li Z."/>
            <person name="Guo J."/>
            <person name="Li S."/>
            <person name="Chen X."/>
            <person name="Wang C."/>
            <person name="Dai X."/>
            <person name="Yang H."/>
            <person name="Song W."/>
            <person name="Hou L."/>
            <person name="Xu J."/>
            <person name="Tong Z."/>
            <person name="Xu A."/>
            <person name="Yuan X."/>
            <person name="Wang W."/>
            <person name="Yang Q."/>
            <person name="Chen L."/>
            <person name="Sun Z."/>
            <person name="Wang K."/>
            <person name="Pan B."/>
            <person name="Chen J."/>
            <person name="Bao Y."/>
            <person name="Liu F."/>
            <person name="Qi X."/>
            <person name="Gang D.R."/>
            <person name="Wen J."/>
            <person name="Li J."/>
        </authorList>
    </citation>
    <scope>NUCLEOTIDE SEQUENCE</scope>
    <source>
        <strain evidence="2">Dzin_1.0</strain>
    </source>
</reference>
<sequence>MWEKFEQLSHGPTAIAPPLTSPPPATSRARGLRSQQLPPSYLCLRARLKPRLSLQRRRHPDPGQSGRSATHSAIY</sequence>
<organism evidence="2 3">
    <name type="scientific">Dioscorea zingiberensis</name>
    <dbReference type="NCBI Taxonomy" id="325984"/>
    <lineage>
        <taxon>Eukaryota</taxon>
        <taxon>Viridiplantae</taxon>
        <taxon>Streptophyta</taxon>
        <taxon>Embryophyta</taxon>
        <taxon>Tracheophyta</taxon>
        <taxon>Spermatophyta</taxon>
        <taxon>Magnoliopsida</taxon>
        <taxon>Liliopsida</taxon>
        <taxon>Dioscoreales</taxon>
        <taxon>Dioscoreaceae</taxon>
        <taxon>Dioscorea</taxon>
    </lineage>
</organism>
<proteinExistence type="predicted"/>
<feature type="compositionally biased region" description="Basic residues" evidence="1">
    <location>
        <begin position="46"/>
        <end position="59"/>
    </location>
</feature>
<accession>A0A9D5D713</accession>
<dbReference type="AlphaFoldDB" id="A0A9D5D713"/>
<evidence type="ECO:0000313" key="2">
    <source>
        <dbReference type="EMBL" id="KAJ0985572.1"/>
    </source>
</evidence>